<proteinExistence type="predicted"/>
<dbReference type="Gene3D" id="3.30.565.10">
    <property type="entry name" value="Histidine kinase-like ATPase, C-terminal domain"/>
    <property type="match status" value="1"/>
</dbReference>
<evidence type="ECO:0000313" key="4">
    <source>
        <dbReference type="Proteomes" id="UP000240542"/>
    </source>
</evidence>
<dbReference type="CDD" id="cd16936">
    <property type="entry name" value="HATPase_RsbW-like"/>
    <property type="match status" value="1"/>
</dbReference>
<dbReference type="GO" id="GO:0004674">
    <property type="term" value="F:protein serine/threonine kinase activity"/>
    <property type="evidence" value="ECO:0007669"/>
    <property type="project" value="UniProtKB-KW"/>
</dbReference>
<protein>
    <submittedName>
        <fullName evidence="3">Histidine kinase-like protein</fullName>
    </submittedName>
</protein>
<evidence type="ECO:0000313" key="3">
    <source>
        <dbReference type="EMBL" id="PSK92960.1"/>
    </source>
</evidence>
<gene>
    <name evidence="3" type="ORF">CLV63_117169</name>
</gene>
<keyword evidence="3" id="KW-0418">Kinase</keyword>
<dbReference type="InterPro" id="IPR036890">
    <property type="entry name" value="HATPase_C_sf"/>
</dbReference>
<dbReference type="Pfam" id="PF13581">
    <property type="entry name" value="HATPase_c_2"/>
    <property type="match status" value="1"/>
</dbReference>
<dbReference type="AlphaFoldDB" id="A0A2P8D6W1"/>
<dbReference type="Proteomes" id="UP000240542">
    <property type="component" value="Unassembled WGS sequence"/>
</dbReference>
<name>A0A2P8D6W1_9ACTN</name>
<accession>A0A2P8D6W1</accession>
<dbReference type="SUPFAM" id="SSF55874">
    <property type="entry name" value="ATPase domain of HSP90 chaperone/DNA topoisomerase II/histidine kinase"/>
    <property type="match status" value="1"/>
</dbReference>
<evidence type="ECO:0000259" key="2">
    <source>
        <dbReference type="Pfam" id="PF13581"/>
    </source>
</evidence>
<dbReference type="EMBL" id="PYGA01000017">
    <property type="protein sequence ID" value="PSK92960.1"/>
    <property type="molecule type" value="Genomic_DNA"/>
</dbReference>
<keyword evidence="1" id="KW-0723">Serine/threonine-protein kinase</keyword>
<dbReference type="RefSeq" id="WP_106585234.1">
    <property type="nucleotide sequence ID" value="NZ_PYGA01000017.1"/>
</dbReference>
<organism evidence="3 4">
    <name type="scientific">Murinocardiopsis flavida</name>
    <dbReference type="NCBI Taxonomy" id="645275"/>
    <lineage>
        <taxon>Bacteria</taxon>
        <taxon>Bacillati</taxon>
        <taxon>Actinomycetota</taxon>
        <taxon>Actinomycetes</taxon>
        <taxon>Streptosporangiales</taxon>
        <taxon>Nocardiopsidaceae</taxon>
        <taxon>Murinocardiopsis</taxon>
    </lineage>
</organism>
<dbReference type="OrthoDB" id="3423431at2"/>
<dbReference type="PANTHER" id="PTHR35526">
    <property type="entry name" value="ANTI-SIGMA-F FACTOR RSBW-RELATED"/>
    <property type="match status" value="1"/>
</dbReference>
<keyword evidence="4" id="KW-1185">Reference proteome</keyword>
<keyword evidence="3" id="KW-0808">Transferase</keyword>
<feature type="domain" description="Histidine kinase/HSP90-like ATPase" evidence="2">
    <location>
        <begin position="76"/>
        <end position="156"/>
    </location>
</feature>
<dbReference type="InterPro" id="IPR050267">
    <property type="entry name" value="Anti-sigma-factor_SerPK"/>
</dbReference>
<dbReference type="PANTHER" id="PTHR35526:SF3">
    <property type="entry name" value="ANTI-SIGMA-F FACTOR RSBW"/>
    <property type="match status" value="1"/>
</dbReference>
<evidence type="ECO:0000256" key="1">
    <source>
        <dbReference type="ARBA" id="ARBA00022527"/>
    </source>
</evidence>
<reference evidence="3 4" key="1">
    <citation type="submission" date="2018-03" db="EMBL/GenBank/DDBJ databases">
        <title>Genomic Encyclopedia of Archaeal and Bacterial Type Strains, Phase II (KMG-II): from individual species to whole genera.</title>
        <authorList>
            <person name="Goeker M."/>
        </authorList>
    </citation>
    <scope>NUCLEOTIDE SEQUENCE [LARGE SCALE GENOMIC DNA]</scope>
    <source>
        <strain evidence="3 4">DSM 45312</strain>
    </source>
</reference>
<sequence length="186" mass="20275">MPAVSILPPLPSVTIPLALLIPSGKESYFDSAADPVPFTRRAFQFRGEKVLMPLVHAFLASCATHGDGEYRYVFDLLGTELVGNALRHSRSGEPGGTYTLRVDRSTGGLTLTCRDEGEKGGRRYDHRERHYLSVPEPDIDPLATAGRGLAIVDALSTSWGDNGFPSHRQVWCYLAFDLAGSAWRAG</sequence>
<dbReference type="InterPro" id="IPR003594">
    <property type="entry name" value="HATPase_dom"/>
</dbReference>
<comment type="caution">
    <text evidence="3">The sequence shown here is derived from an EMBL/GenBank/DDBJ whole genome shotgun (WGS) entry which is preliminary data.</text>
</comment>